<keyword evidence="4" id="KW-1185">Reference proteome</keyword>
<gene>
    <name evidence="3" type="ORF">AMECASPLE_038882</name>
</gene>
<organism evidence="3 4">
    <name type="scientific">Ameca splendens</name>
    <dbReference type="NCBI Taxonomy" id="208324"/>
    <lineage>
        <taxon>Eukaryota</taxon>
        <taxon>Metazoa</taxon>
        <taxon>Chordata</taxon>
        <taxon>Craniata</taxon>
        <taxon>Vertebrata</taxon>
        <taxon>Euteleostomi</taxon>
        <taxon>Actinopterygii</taxon>
        <taxon>Neopterygii</taxon>
        <taxon>Teleostei</taxon>
        <taxon>Neoteleostei</taxon>
        <taxon>Acanthomorphata</taxon>
        <taxon>Ovalentaria</taxon>
        <taxon>Atherinomorphae</taxon>
        <taxon>Cyprinodontiformes</taxon>
        <taxon>Goodeidae</taxon>
        <taxon>Ameca</taxon>
    </lineage>
</organism>
<evidence type="ECO:0000313" key="4">
    <source>
        <dbReference type="Proteomes" id="UP001469553"/>
    </source>
</evidence>
<evidence type="ECO:0000313" key="3">
    <source>
        <dbReference type="EMBL" id="MEQ2293956.1"/>
    </source>
</evidence>
<keyword evidence="1" id="KW-0175">Coiled coil</keyword>
<protein>
    <submittedName>
        <fullName evidence="3">Uncharacterized protein</fullName>
    </submittedName>
</protein>
<accession>A0ABV0YKF3</accession>
<dbReference type="EMBL" id="JAHRIP010035733">
    <property type="protein sequence ID" value="MEQ2293956.1"/>
    <property type="molecule type" value="Genomic_DNA"/>
</dbReference>
<feature type="coiled-coil region" evidence="1">
    <location>
        <begin position="6"/>
        <end position="33"/>
    </location>
</feature>
<evidence type="ECO:0000256" key="2">
    <source>
        <dbReference type="SAM" id="MobiDB-lite"/>
    </source>
</evidence>
<proteinExistence type="predicted"/>
<comment type="caution">
    <text evidence="3">The sequence shown here is derived from an EMBL/GenBank/DDBJ whole genome shotgun (WGS) entry which is preliminary data.</text>
</comment>
<evidence type="ECO:0000256" key="1">
    <source>
        <dbReference type="SAM" id="Coils"/>
    </source>
</evidence>
<reference evidence="3 4" key="1">
    <citation type="submission" date="2021-06" db="EMBL/GenBank/DDBJ databases">
        <authorList>
            <person name="Palmer J.M."/>
        </authorList>
    </citation>
    <scope>NUCLEOTIDE SEQUENCE [LARGE SCALE GENOMIC DNA]</scope>
    <source>
        <strain evidence="3 4">AS_MEX2019</strain>
        <tissue evidence="3">Muscle</tissue>
    </source>
</reference>
<dbReference type="Proteomes" id="UP001469553">
    <property type="component" value="Unassembled WGS sequence"/>
</dbReference>
<sequence>MALQRENAAKLELSKAEERMDKAEAKLVDLKADKLKKASSQKQEQTLQVPDLRFHSQPLQQGANSDSRHTAPMLESSLSKLSPSVQLTSTDFNRNVGSQMVSSGILPNPIAVKNHQDDQVPD</sequence>
<feature type="region of interest" description="Disordered" evidence="2">
    <location>
        <begin position="34"/>
        <end position="82"/>
    </location>
</feature>
<name>A0ABV0YKF3_9TELE</name>
<feature type="region of interest" description="Disordered" evidence="2">
    <location>
        <begin position="97"/>
        <end position="122"/>
    </location>
</feature>